<dbReference type="Proteomes" id="UP000820669">
    <property type="component" value="Unassembled WGS sequence"/>
</dbReference>
<evidence type="ECO:0000313" key="4">
    <source>
        <dbReference type="Proteomes" id="UP000820669"/>
    </source>
</evidence>
<evidence type="ECO:0000256" key="2">
    <source>
        <dbReference type="SAM" id="Phobius"/>
    </source>
</evidence>
<keyword evidence="2" id="KW-1133">Transmembrane helix</keyword>
<keyword evidence="2" id="KW-0812">Transmembrane</keyword>
<evidence type="ECO:0008006" key="5">
    <source>
        <dbReference type="Google" id="ProtNLM"/>
    </source>
</evidence>
<comment type="caution">
    <text evidence="3">The sequence shown here is derived from an EMBL/GenBank/DDBJ whole genome shotgun (WGS) entry which is preliminary data.</text>
</comment>
<keyword evidence="4" id="KW-1185">Reference proteome</keyword>
<feature type="region of interest" description="Disordered" evidence="1">
    <location>
        <begin position="1"/>
        <end position="45"/>
    </location>
</feature>
<feature type="compositionally biased region" description="Basic residues" evidence="1">
    <location>
        <begin position="11"/>
        <end position="20"/>
    </location>
</feature>
<evidence type="ECO:0000313" key="3">
    <source>
        <dbReference type="EMBL" id="NMH95986.1"/>
    </source>
</evidence>
<dbReference type="EMBL" id="JAAXLA010000002">
    <property type="protein sequence ID" value="NMH95986.1"/>
    <property type="molecule type" value="Genomic_DNA"/>
</dbReference>
<dbReference type="RefSeq" id="WP_169379362.1">
    <property type="nucleotide sequence ID" value="NZ_JAAXLA010000002.1"/>
</dbReference>
<keyword evidence="2" id="KW-0472">Membrane</keyword>
<accession>A0ABX1S6J8</accession>
<protein>
    <recommendedName>
        <fullName evidence="5">Serine/threonine protein kinase</fullName>
    </recommendedName>
</protein>
<gene>
    <name evidence="3" type="ORF">HF526_01395</name>
</gene>
<feature type="region of interest" description="Disordered" evidence="1">
    <location>
        <begin position="77"/>
        <end position="97"/>
    </location>
</feature>
<organism evidence="3 4">
    <name type="scientific">Pseudonocardia acidicola</name>
    <dbReference type="NCBI Taxonomy" id="2724939"/>
    <lineage>
        <taxon>Bacteria</taxon>
        <taxon>Bacillati</taxon>
        <taxon>Actinomycetota</taxon>
        <taxon>Actinomycetes</taxon>
        <taxon>Pseudonocardiales</taxon>
        <taxon>Pseudonocardiaceae</taxon>
        <taxon>Pseudonocardia</taxon>
    </lineage>
</organism>
<feature type="transmembrane region" description="Helical" evidence="2">
    <location>
        <begin position="52"/>
        <end position="71"/>
    </location>
</feature>
<reference evidence="3 4" key="1">
    <citation type="submission" date="2020-04" db="EMBL/GenBank/DDBJ databases">
        <authorList>
            <person name="Klaysubun C."/>
            <person name="Duangmal K."/>
            <person name="Lipun K."/>
        </authorList>
    </citation>
    <scope>NUCLEOTIDE SEQUENCE [LARGE SCALE GENOMIC DNA]</scope>
    <source>
        <strain evidence="3 4">K10HN5</strain>
    </source>
</reference>
<evidence type="ECO:0000256" key="1">
    <source>
        <dbReference type="SAM" id="MobiDB-lite"/>
    </source>
</evidence>
<sequence>MTSQWTPRPSSRLRARHRAVRIPAQRRPPHWPPPPSPASRSARHKRPRRHRLLWFALAAFIVVLVAAFVALGSVRTQTGTRDAAVTPPAGIVPASTH</sequence>
<name>A0ABX1S6J8_9PSEU</name>
<proteinExistence type="predicted"/>